<comment type="caution">
    <text evidence="2">The sequence shown here is derived from an EMBL/GenBank/DDBJ whole genome shotgun (WGS) entry which is preliminary data.</text>
</comment>
<sequence length="68" mass="7775">MQFQTFPEKESRPGRKTAGAPQLPYETGSVKIQRAFLTSAHLLEAQYSGGKGDTQVFFHWNDVFVQWK</sequence>
<evidence type="ECO:0000313" key="4">
    <source>
        <dbReference type="Proteomes" id="UP000235914"/>
    </source>
</evidence>
<organism evidence="2 4">
    <name type="scientific">Akkermansia muciniphila</name>
    <dbReference type="NCBI Taxonomy" id="239935"/>
    <lineage>
        <taxon>Bacteria</taxon>
        <taxon>Pseudomonadati</taxon>
        <taxon>Verrucomicrobiota</taxon>
        <taxon>Verrucomicrobiia</taxon>
        <taxon>Verrucomicrobiales</taxon>
        <taxon>Akkermansiaceae</taxon>
        <taxon>Akkermansia</taxon>
    </lineage>
</organism>
<evidence type="ECO:0000256" key="1">
    <source>
        <dbReference type="SAM" id="MobiDB-lite"/>
    </source>
</evidence>
<dbReference type="Proteomes" id="UP000235914">
    <property type="component" value="Unassembled WGS sequence"/>
</dbReference>
<feature type="region of interest" description="Disordered" evidence="1">
    <location>
        <begin position="1"/>
        <end position="24"/>
    </location>
</feature>
<evidence type="ECO:0000313" key="3">
    <source>
        <dbReference type="EMBL" id="PND00622.1"/>
    </source>
</evidence>
<gene>
    <name evidence="3" type="ORF">CXT95_10515</name>
    <name evidence="2" type="ORF">CXU09_11375</name>
</gene>
<dbReference type="AlphaFoldDB" id="A0A2N8IHI7"/>
<evidence type="ECO:0000313" key="5">
    <source>
        <dbReference type="Proteomes" id="UP000236075"/>
    </source>
</evidence>
<dbReference type="EMBL" id="PJKN01000007">
    <property type="protein sequence ID" value="PNC53882.1"/>
    <property type="molecule type" value="Genomic_DNA"/>
</dbReference>
<dbReference type="Proteomes" id="UP000236075">
    <property type="component" value="Unassembled WGS sequence"/>
</dbReference>
<proteinExistence type="predicted"/>
<evidence type="ECO:0000313" key="2">
    <source>
        <dbReference type="EMBL" id="PNC53882.1"/>
    </source>
</evidence>
<protein>
    <submittedName>
        <fullName evidence="2">Uncharacterized protein</fullName>
    </submittedName>
</protein>
<accession>A0A2N8IHI7</accession>
<dbReference type="EMBL" id="PJLB01000011">
    <property type="protein sequence ID" value="PND00622.1"/>
    <property type="molecule type" value="Genomic_DNA"/>
</dbReference>
<reference evidence="4 5" key="1">
    <citation type="journal article" date="2017" name="BMC Genomics">
        <title>Genome sequencing of 39 Akkermansia muciniphila isolates reveals its population structure, genomic and functional diverisity, and global distribution in mammalian gut microbiotas.</title>
        <authorList>
            <person name="Guo X."/>
            <person name="Li S."/>
            <person name="Zhang J."/>
            <person name="Wu F."/>
            <person name="Li X."/>
            <person name="Wu D."/>
            <person name="Zhang M."/>
            <person name="Ou Z."/>
            <person name="Jie Z."/>
            <person name="Yan Q."/>
            <person name="Li P."/>
            <person name="Yi J."/>
            <person name="Peng Y."/>
        </authorList>
    </citation>
    <scope>NUCLEOTIDE SEQUENCE [LARGE SCALE GENOMIC DNA]</scope>
    <source>
        <strain evidence="3 5">GP28</strain>
        <strain evidence="2 4">GP43</strain>
    </source>
</reference>
<name>A0A2N8IHI7_9BACT</name>